<organism evidence="5 6">
    <name type="scientific">Coniophora puteana (strain RWD-64-598)</name>
    <name type="common">Brown rot fungus</name>
    <dbReference type="NCBI Taxonomy" id="741705"/>
    <lineage>
        <taxon>Eukaryota</taxon>
        <taxon>Fungi</taxon>
        <taxon>Dikarya</taxon>
        <taxon>Basidiomycota</taxon>
        <taxon>Agaricomycotina</taxon>
        <taxon>Agaricomycetes</taxon>
        <taxon>Agaricomycetidae</taxon>
        <taxon>Boletales</taxon>
        <taxon>Coniophorineae</taxon>
        <taxon>Coniophoraceae</taxon>
        <taxon>Coniophora</taxon>
    </lineage>
</organism>
<dbReference type="PANTHER" id="PTHR21027:SF1">
    <property type="entry name" value="TRNA-SPLICING ENDONUCLEASE SUBUNIT SEN54"/>
    <property type="match status" value="1"/>
</dbReference>
<dbReference type="GeneID" id="19205301"/>
<feature type="domain" description="tRNA-splicing endonuclease subunit Sen54 N-terminal" evidence="4">
    <location>
        <begin position="79"/>
        <end position="158"/>
    </location>
</feature>
<evidence type="ECO:0000256" key="2">
    <source>
        <dbReference type="ARBA" id="ARBA00022694"/>
    </source>
</evidence>
<evidence type="ECO:0000256" key="3">
    <source>
        <dbReference type="SAM" id="MobiDB-lite"/>
    </source>
</evidence>
<dbReference type="InterPro" id="IPR024337">
    <property type="entry name" value="tRNA_splic_suSen54"/>
</dbReference>
<sequence>MDDALFKPALAEKQNSQGDVDDLSSGDEDGGLDWTKLQSTLRSARPVIPKRGEKEFEPAPGGGSGLQMHVLDRARNAMFDTLRAERTVSSKSISYGIWYPDISRTQVTLNRGVHFSVMGHSAPRPVLSDDGSTKLHKRLELLPEETLYLIERGTMLCWKHAAELDIPELHSGDLDAKIGGAPMSVQQAYSELVGREDLSLEKYQVFAYLRRLGYVVTRTSPPTPDYPIPPLLCPKQGSQSSSLVTRFIAQIRGFIMAIWGKSVSRQKTMWSIAVSRSWRFKHDWTYNSILRSLRIVPAGHSVPLYAAFNSKKAKISDKEKSTPGGKSPYHVFYNVYKPSTPFRKSAPGQPDFCMAVVNARTTCAPTIHELSVLFSGLPEHGAPRPRKRNTGPAKGHNEASTTPADIAKLSDVAPSDSRLAPSGSAAGTSWFGKLWHRLVPSSCHIVHSDMPTKKKSQPPNPFPALKAGKKTVIVAAVDHGNISFFRFSEGVFEDWEML</sequence>
<dbReference type="RefSeq" id="XP_007768570.1">
    <property type="nucleotide sequence ID" value="XM_007770380.1"/>
</dbReference>
<dbReference type="GO" id="GO:0000214">
    <property type="term" value="C:tRNA-intron endonuclease complex"/>
    <property type="evidence" value="ECO:0007669"/>
    <property type="project" value="TreeGrafter"/>
</dbReference>
<evidence type="ECO:0000259" key="4">
    <source>
        <dbReference type="Pfam" id="PF12928"/>
    </source>
</evidence>
<comment type="caution">
    <text evidence="5">The sequence shown here is derived from an EMBL/GenBank/DDBJ whole genome shotgun (WGS) entry which is preliminary data.</text>
</comment>
<dbReference type="AlphaFoldDB" id="A0A5M3MPR2"/>
<feature type="compositionally biased region" description="Acidic residues" evidence="3">
    <location>
        <begin position="19"/>
        <end position="31"/>
    </location>
</feature>
<evidence type="ECO:0000313" key="6">
    <source>
        <dbReference type="Proteomes" id="UP000053558"/>
    </source>
</evidence>
<reference evidence="6" key="1">
    <citation type="journal article" date="2012" name="Science">
        <title>The Paleozoic origin of enzymatic lignin decomposition reconstructed from 31 fungal genomes.</title>
        <authorList>
            <person name="Floudas D."/>
            <person name="Binder M."/>
            <person name="Riley R."/>
            <person name="Barry K."/>
            <person name="Blanchette R.A."/>
            <person name="Henrissat B."/>
            <person name="Martinez A.T."/>
            <person name="Otillar R."/>
            <person name="Spatafora J.W."/>
            <person name="Yadav J.S."/>
            <person name="Aerts A."/>
            <person name="Benoit I."/>
            <person name="Boyd A."/>
            <person name="Carlson A."/>
            <person name="Copeland A."/>
            <person name="Coutinho P.M."/>
            <person name="de Vries R.P."/>
            <person name="Ferreira P."/>
            <person name="Findley K."/>
            <person name="Foster B."/>
            <person name="Gaskell J."/>
            <person name="Glotzer D."/>
            <person name="Gorecki P."/>
            <person name="Heitman J."/>
            <person name="Hesse C."/>
            <person name="Hori C."/>
            <person name="Igarashi K."/>
            <person name="Jurgens J.A."/>
            <person name="Kallen N."/>
            <person name="Kersten P."/>
            <person name="Kohler A."/>
            <person name="Kuees U."/>
            <person name="Kumar T.K.A."/>
            <person name="Kuo A."/>
            <person name="LaButti K."/>
            <person name="Larrondo L.F."/>
            <person name="Lindquist E."/>
            <person name="Ling A."/>
            <person name="Lombard V."/>
            <person name="Lucas S."/>
            <person name="Lundell T."/>
            <person name="Martin R."/>
            <person name="McLaughlin D.J."/>
            <person name="Morgenstern I."/>
            <person name="Morin E."/>
            <person name="Murat C."/>
            <person name="Nagy L.G."/>
            <person name="Nolan M."/>
            <person name="Ohm R.A."/>
            <person name="Patyshakuliyeva A."/>
            <person name="Rokas A."/>
            <person name="Ruiz-Duenas F.J."/>
            <person name="Sabat G."/>
            <person name="Salamov A."/>
            <person name="Samejima M."/>
            <person name="Schmutz J."/>
            <person name="Slot J.C."/>
            <person name="St John F."/>
            <person name="Stenlid J."/>
            <person name="Sun H."/>
            <person name="Sun S."/>
            <person name="Syed K."/>
            <person name="Tsang A."/>
            <person name="Wiebenga A."/>
            <person name="Young D."/>
            <person name="Pisabarro A."/>
            <person name="Eastwood D.C."/>
            <person name="Martin F."/>
            <person name="Cullen D."/>
            <person name="Grigoriev I.V."/>
            <person name="Hibbett D.S."/>
        </authorList>
    </citation>
    <scope>NUCLEOTIDE SEQUENCE [LARGE SCALE GENOMIC DNA]</scope>
    <source>
        <strain evidence="6">RWD-64-598 SS2</strain>
    </source>
</reference>
<feature type="region of interest" description="Disordered" evidence="3">
    <location>
        <begin position="377"/>
        <end position="407"/>
    </location>
</feature>
<dbReference type="Proteomes" id="UP000053558">
    <property type="component" value="Unassembled WGS sequence"/>
</dbReference>
<evidence type="ECO:0000313" key="5">
    <source>
        <dbReference type="EMBL" id="EIW81158.1"/>
    </source>
</evidence>
<dbReference type="KEGG" id="cput:CONPUDRAFT_165372"/>
<accession>A0A5M3MPR2</accession>
<name>A0A5M3MPR2_CONPW</name>
<dbReference type="GO" id="GO:0000379">
    <property type="term" value="P:tRNA-type intron splice site recognition and cleavage"/>
    <property type="evidence" value="ECO:0007669"/>
    <property type="project" value="TreeGrafter"/>
</dbReference>
<dbReference type="OMA" id="MYMRLRH"/>
<dbReference type="Pfam" id="PF12928">
    <property type="entry name" value="tRNA_int_end_N2"/>
    <property type="match status" value="1"/>
</dbReference>
<protein>
    <recommendedName>
        <fullName evidence="4">tRNA-splicing endonuclease subunit Sen54 N-terminal domain-containing protein</fullName>
    </recommendedName>
</protein>
<evidence type="ECO:0000256" key="1">
    <source>
        <dbReference type="ARBA" id="ARBA00005736"/>
    </source>
</evidence>
<keyword evidence="2" id="KW-0819">tRNA processing</keyword>
<proteinExistence type="inferred from homology"/>
<comment type="similarity">
    <text evidence="1">Belongs to the SEN54 family.</text>
</comment>
<dbReference type="PANTHER" id="PTHR21027">
    <property type="entry name" value="TRNA-SPLICING ENDONUCLEASE SUBUNIT SEN54"/>
    <property type="match status" value="1"/>
</dbReference>
<keyword evidence="6" id="KW-1185">Reference proteome</keyword>
<gene>
    <name evidence="5" type="ORF">CONPUDRAFT_165372</name>
</gene>
<feature type="region of interest" description="Disordered" evidence="3">
    <location>
        <begin position="1"/>
        <end position="33"/>
    </location>
</feature>
<dbReference type="InterPro" id="IPR024336">
    <property type="entry name" value="tRNA_splic_suSen54_N"/>
</dbReference>
<dbReference type="OrthoDB" id="408683at2759"/>
<dbReference type="EMBL" id="JH711578">
    <property type="protein sequence ID" value="EIW81158.1"/>
    <property type="molecule type" value="Genomic_DNA"/>
</dbReference>